<dbReference type="NCBIfam" id="TIGR00407">
    <property type="entry name" value="proA"/>
    <property type="match status" value="1"/>
</dbReference>
<dbReference type="InterPro" id="IPR016161">
    <property type="entry name" value="Ald_DH/histidinol_DH"/>
</dbReference>
<comment type="function">
    <text evidence="7">Catalyzes the NADPH-dependent reduction of L-glutamate 5-phosphate into L-glutamate 5-semialdehyde and phosphate. The product spontaneously undergoes cyclization to form 1-pyrroline-5-carboxylate.</text>
</comment>
<dbReference type="InterPro" id="IPR016162">
    <property type="entry name" value="Ald_DH_N"/>
</dbReference>
<dbReference type="InterPro" id="IPR016163">
    <property type="entry name" value="Ald_DH_C"/>
</dbReference>
<dbReference type="PIRSF" id="PIRSF000151">
    <property type="entry name" value="GPR"/>
    <property type="match status" value="1"/>
</dbReference>
<dbReference type="PANTHER" id="PTHR11063:SF8">
    <property type="entry name" value="DELTA-1-PYRROLINE-5-CARBOXYLATE SYNTHASE"/>
    <property type="match status" value="1"/>
</dbReference>
<dbReference type="InterPro" id="IPR012134">
    <property type="entry name" value="Glu-5-SA_DH"/>
</dbReference>
<dbReference type="GO" id="GO:0055129">
    <property type="term" value="P:L-proline biosynthetic process"/>
    <property type="evidence" value="ECO:0007669"/>
    <property type="project" value="UniProtKB-UniRule"/>
</dbReference>
<dbReference type="GO" id="GO:0050661">
    <property type="term" value="F:NADP binding"/>
    <property type="evidence" value="ECO:0007669"/>
    <property type="project" value="InterPro"/>
</dbReference>
<dbReference type="Proteomes" id="UP000034917">
    <property type="component" value="Unassembled WGS sequence"/>
</dbReference>
<evidence type="ECO:0000256" key="5">
    <source>
        <dbReference type="ARBA" id="ARBA00023002"/>
    </source>
</evidence>
<sequence>MKNSINLKTIKDSFIKLSNKSEKERNIFLTNLADELLNNKDIILSANKKDLQNAKKNKLSAAFIQRLKLEVTDLKKIIVRVKQVRALDSGIGEIIEKKINDTGLEIHKVRVSIGTILIIYESRPEVTIDVACLCIKSGNVAILKGGSEALETNLVLYECIKKSLIKSSFPKEALYFIQSKNKNIVRKLLKRNDMIDLIIARGGYEMIKNIQNNSSIPVLAHSSGGARIYIDKSANLSIIEKILINAKITKPSACNSLDTVVIHKDLKDKLLSVIIKSFEKNKVEIIKGKWNQEFLGMKVSIKIVDSLEEAIDFINTYSKKHSEGIIAQDKIAINKFCQSIDSATIFVNSSTRLHDGYVFGLGAEMGIATGKLHARGPVGLKELSIYKWIVYGKGHTRE</sequence>
<dbReference type="EMBL" id="LBSV01000019">
    <property type="protein sequence ID" value="KKQ24080.1"/>
    <property type="molecule type" value="Genomic_DNA"/>
</dbReference>
<evidence type="ECO:0000256" key="1">
    <source>
        <dbReference type="ARBA" id="ARBA00004985"/>
    </source>
</evidence>
<comment type="similarity">
    <text evidence="7">Belongs to the gamma-glutamyl phosphate reductase family.</text>
</comment>
<dbReference type="SUPFAM" id="SSF53720">
    <property type="entry name" value="ALDH-like"/>
    <property type="match status" value="1"/>
</dbReference>
<dbReference type="GO" id="GO:0004350">
    <property type="term" value="F:glutamate-5-semialdehyde dehydrogenase activity"/>
    <property type="evidence" value="ECO:0007669"/>
    <property type="project" value="UniProtKB-UniRule"/>
</dbReference>
<dbReference type="InterPro" id="IPR015590">
    <property type="entry name" value="Aldehyde_DH_dom"/>
</dbReference>
<keyword evidence="4 7" id="KW-0521">NADP</keyword>
<dbReference type="Gene3D" id="3.40.309.10">
    <property type="entry name" value="Aldehyde Dehydrogenase, Chain A, domain 2"/>
    <property type="match status" value="1"/>
</dbReference>
<evidence type="ECO:0000313" key="9">
    <source>
        <dbReference type="EMBL" id="KKQ24080.1"/>
    </source>
</evidence>
<dbReference type="InterPro" id="IPR000965">
    <property type="entry name" value="GPR_dom"/>
</dbReference>
<keyword evidence="2 7" id="KW-0028">Amino-acid biosynthesis</keyword>
<evidence type="ECO:0000256" key="7">
    <source>
        <dbReference type="HAMAP-Rule" id="MF_00412"/>
    </source>
</evidence>
<proteinExistence type="inferred from homology"/>
<evidence type="ECO:0000313" key="10">
    <source>
        <dbReference type="Proteomes" id="UP000034917"/>
    </source>
</evidence>
<organism evidence="9 10">
    <name type="scientific">Candidatus Roizmanbacteria bacterium GW2011_GWC2_37_13</name>
    <dbReference type="NCBI Taxonomy" id="1618486"/>
    <lineage>
        <taxon>Bacteria</taxon>
        <taxon>Candidatus Roizmaniibacteriota</taxon>
    </lineage>
</organism>
<evidence type="ECO:0000256" key="6">
    <source>
        <dbReference type="ARBA" id="ARBA00049024"/>
    </source>
</evidence>
<keyword evidence="3 7" id="KW-0641">Proline biosynthesis</keyword>
<keyword evidence="7" id="KW-0963">Cytoplasm</keyword>
<dbReference type="GO" id="GO:0005737">
    <property type="term" value="C:cytoplasm"/>
    <property type="evidence" value="ECO:0007669"/>
    <property type="project" value="UniProtKB-SubCell"/>
</dbReference>
<comment type="subcellular location">
    <subcellularLocation>
        <location evidence="7">Cytoplasm</location>
    </subcellularLocation>
</comment>
<dbReference type="UniPathway" id="UPA00098">
    <property type="reaction ID" value="UER00360"/>
</dbReference>
<dbReference type="PATRIC" id="fig|1618486.3.peg.1032"/>
<dbReference type="PANTHER" id="PTHR11063">
    <property type="entry name" value="GLUTAMATE SEMIALDEHYDE DEHYDROGENASE"/>
    <property type="match status" value="1"/>
</dbReference>
<dbReference type="HAMAP" id="MF_00412">
    <property type="entry name" value="ProA"/>
    <property type="match status" value="1"/>
</dbReference>
<keyword evidence="5 7" id="KW-0560">Oxidoreductase</keyword>
<comment type="catalytic activity">
    <reaction evidence="6 7">
        <text>L-glutamate 5-semialdehyde + phosphate + NADP(+) = L-glutamyl 5-phosphate + NADPH + H(+)</text>
        <dbReference type="Rhea" id="RHEA:19541"/>
        <dbReference type="ChEBI" id="CHEBI:15378"/>
        <dbReference type="ChEBI" id="CHEBI:43474"/>
        <dbReference type="ChEBI" id="CHEBI:57783"/>
        <dbReference type="ChEBI" id="CHEBI:58066"/>
        <dbReference type="ChEBI" id="CHEBI:58274"/>
        <dbReference type="ChEBI" id="CHEBI:58349"/>
        <dbReference type="EC" id="1.2.1.41"/>
    </reaction>
</comment>
<dbReference type="Gene3D" id="3.40.605.10">
    <property type="entry name" value="Aldehyde Dehydrogenase, Chain A, domain 1"/>
    <property type="match status" value="1"/>
</dbReference>
<evidence type="ECO:0000256" key="3">
    <source>
        <dbReference type="ARBA" id="ARBA00022650"/>
    </source>
</evidence>
<name>A0A0G0GDE0_9BACT</name>
<evidence type="ECO:0000259" key="8">
    <source>
        <dbReference type="Pfam" id="PF00171"/>
    </source>
</evidence>
<protein>
    <recommendedName>
        <fullName evidence="7">Gamma-glutamyl phosphate reductase</fullName>
        <shortName evidence="7">GPR</shortName>
        <ecNumber evidence="7">1.2.1.41</ecNumber>
    </recommendedName>
    <alternativeName>
        <fullName evidence="7">Glutamate-5-semialdehyde dehydrogenase</fullName>
    </alternativeName>
    <alternativeName>
        <fullName evidence="7">Glutamyl-gamma-semialdehyde dehydrogenase</fullName>
        <shortName evidence="7">GSA dehydrogenase</shortName>
    </alternativeName>
</protein>
<dbReference type="EC" id="1.2.1.41" evidence="7"/>
<dbReference type="AlphaFoldDB" id="A0A0G0GDE0"/>
<reference evidence="9 10" key="1">
    <citation type="journal article" date="2015" name="Nature">
        <title>rRNA introns, odd ribosomes, and small enigmatic genomes across a large radiation of phyla.</title>
        <authorList>
            <person name="Brown C.T."/>
            <person name="Hug L.A."/>
            <person name="Thomas B.C."/>
            <person name="Sharon I."/>
            <person name="Castelle C.J."/>
            <person name="Singh A."/>
            <person name="Wilkins M.J."/>
            <person name="Williams K.H."/>
            <person name="Banfield J.F."/>
        </authorList>
    </citation>
    <scope>NUCLEOTIDE SEQUENCE [LARGE SCALE GENOMIC DNA]</scope>
</reference>
<dbReference type="CDD" id="cd07079">
    <property type="entry name" value="ALDH_F18-19_ProA-GPR"/>
    <property type="match status" value="1"/>
</dbReference>
<feature type="domain" description="Aldehyde dehydrogenase" evidence="8">
    <location>
        <begin position="126"/>
        <end position="283"/>
    </location>
</feature>
<comment type="pathway">
    <text evidence="1 7">Amino-acid biosynthesis; L-proline biosynthesis; L-glutamate 5-semialdehyde from L-glutamate: step 2/2.</text>
</comment>
<dbReference type="Pfam" id="PF00171">
    <property type="entry name" value="Aldedh"/>
    <property type="match status" value="1"/>
</dbReference>
<dbReference type="NCBIfam" id="NF001221">
    <property type="entry name" value="PRK00197.1"/>
    <property type="match status" value="1"/>
</dbReference>
<evidence type="ECO:0000256" key="2">
    <source>
        <dbReference type="ARBA" id="ARBA00022605"/>
    </source>
</evidence>
<gene>
    <name evidence="7" type="primary">proA</name>
    <name evidence="9" type="ORF">US40_C0019G0006</name>
</gene>
<evidence type="ECO:0000256" key="4">
    <source>
        <dbReference type="ARBA" id="ARBA00022857"/>
    </source>
</evidence>
<comment type="caution">
    <text evidence="9">The sequence shown here is derived from an EMBL/GenBank/DDBJ whole genome shotgun (WGS) entry which is preliminary data.</text>
</comment>
<accession>A0A0G0GDE0</accession>